<name>A0AAE1K0I3_9FABA</name>
<evidence type="ECO:0000313" key="1">
    <source>
        <dbReference type="EMBL" id="KAK4277394.1"/>
    </source>
</evidence>
<accession>A0AAE1K0I3</accession>
<dbReference type="AlphaFoldDB" id="A0AAE1K0I3"/>
<evidence type="ECO:0000313" key="2">
    <source>
        <dbReference type="Proteomes" id="UP001293593"/>
    </source>
</evidence>
<dbReference type="PIRSF" id="PIRSF031279">
    <property type="entry name" value="UCP031279"/>
    <property type="match status" value="1"/>
</dbReference>
<dbReference type="InterPro" id="IPR016972">
    <property type="entry name" value="UCP031279"/>
</dbReference>
<sequence length="159" mass="17487">MSGKGQSQNAFLRFITSPIRALGRARDFYVRSITKCGHTLNYSNPVDPVGRFAAFPRSYSVATSRSDESEDFTELMRAASARTLADRINVDLVLKQHNATAQQQKSVGSKGLPKSTSVGMAKIEEDKPYDLADGGVNHGIPDLYPRSKSYAVRKRTVAF</sequence>
<gene>
    <name evidence="1" type="ORF">QN277_015399</name>
</gene>
<reference evidence="1" key="1">
    <citation type="submission" date="2023-10" db="EMBL/GenBank/DDBJ databases">
        <title>Chromosome-level genome of the transformable northern wattle, Acacia crassicarpa.</title>
        <authorList>
            <person name="Massaro I."/>
            <person name="Sinha N.R."/>
            <person name="Poethig S."/>
            <person name="Leichty A.R."/>
        </authorList>
    </citation>
    <scope>NUCLEOTIDE SEQUENCE</scope>
    <source>
        <strain evidence="1">Acra3RX</strain>
        <tissue evidence="1">Leaf</tissue>
    </source>
</reference>
<dbReference type="Proteomes" id="UP001293593">
    <property type="component" value="Unassembled WGS sequence"/>
</dbReference>
<organism evidence="1 2">
    <name type="scientific">Acacia crassicarpa</name>
    <name type="common">northern wattle</name>
    <dbReference type="NCBI Taxonomy" id="499986"/>
    <lineage>
        <taxon>Eukaryota</taxon>
        <taxon>Viridiplantae</taxon>
        <taxon>Streptophyta</taxon>
        <taxon>Embryophyta</taxon>
        <taxon>Tracheophyta</taxon>
        <taxon>Spermatophyta</taxon>
        <taxon>Magnoliopsida</taxon>
        <taxon>eudicotyledons</taxon>
        <taxon>Gunneridae</taxon>
        <taxon>Pentapetalae</taxon>
        <taxon>rosids</taxon>
        <taxon>fabids</taxon>
        <taxon>Fabales</taxon>
        <taxon>Fabaceae</taxon>
        <taxon>Caesalpinioideae</taxon>
        <taxon>mimosoid clade</taxon>
        <taxon>Acacieae</taxon>
        <taxon>Acacia</taxon>
    </lineage>
</organism>
<comment type="caution">
    <text evidence="1">The sequence shown here is derived from an EMBL/GenBank/DDBJ whole genome shotgun (WGS) entry which is preliminary data.</text>
</comment>
<keyword evidence="2" id="KW-1185">Reference proteome</keyword>
<dbReference type="PANTHER" id="PTHR33526">
    <property type="entry name" value="OS07G0123800 PROTEIN"/>
    <property type="match status" value="1"/>
</dbReference>
<proteinExistence type="predicted"/>
<protein>
    <submittedName>
        <fullName evidence="1">Uncharacterized protein</fullName>
    </submittedName>
</protein>
<dbReference type="EMBL" id="JAWXYG010000003">
    <property type="protein sequence ID" value="KAK4277394.1"/>
    <property type="molecule type" value="Genomic_DNA"/>
</dbReference>
<dbReference type="PANTHER" id="PTHR33526:SF13">
    <property type="entry name" value="TYROSINE-PROTEIN PHOSPHATASE 3-LIKE"/>
    <property type="match status" value="1"/>
</dbReference>